<gene>
    <name evidence="4" type="primary">LOC106002964</name>
</gene>
<feature type="non-terminal residue" evidence="4">
    <location>
        <position position="1"/>
    </location>
</feature>
<feature type="non-terminal residue" evidence="4">
    <location>
        <position position="151"/>
    </location>
</feature>
<proteinExistence type="predicted"/>
<sequence length="151" mass="16313">LTGPASHVPTQTPPTASPRPRLPRAHVDSAHSLTGPASHVPTPTASPGPAFHVPTSVGEVQWEAEFFALQDSNNKLAGALREANAAAAQWRQQLEAQQAEAERLRQREIQTLRSQAAGPREAPEAAAEREEAQHKVQVRPRGVHWTPLCPT</sequence>
<dbReference type="GeneID" id="106002964"/>
<accession>A0A1S3GWU6</accession>
<feature type="region of interest" description="Disordered" evidence="2">
    <location>
        <begin position="1"/>
        <end position="56"/>
    </location>
</feature>
<evidence type="ECO:0000256" key="2">
    <source>
        <dbReference type="SAM" id="MobiDB-lite"/>
    </source>
</evidence>
<dbReference type="GO" id="GO:0035256">
    <property type="term" value="F:G protein-coupled glutamate receptor binding"/>
    <property type="evidence" value="ECO:0007669"/>
    <property type="project" value="InterPro"/>
</dbReference>
<feature type="region of interest" description="Disordered" evidence="2">
    <location>
        <begin position="113"/>
        <end position="151"/>
    </location>
</feature>
<evidence type="ECO:0000256" key="1">
    <source>
        <dbReference type="SAM" id="Coils"/>
    </source>
</evidence>
<dbReference type="PANTHER" id="PTHR10918">
    <property type="entry name" value="HOMER"/>
    <property type="match status" value="1"/>
</dbReference>
<dbReference type="RefSeq" id="XP_012893160.1">
    <property type="nucleotide sequence ID" value="XM_013037706.1"/>
</dbReference>
<keyword evidence="3" id="KW-1185">Reference proteome</keyword>
<dbReference type="Proteomes" id="UP000081671">
    <property type="component" value="Unplaced"/>
</dbReference>
<dbReference type="InterPro" id="IPR045027">
    <property type="entry name" value="Homer"/>
</dbReference>
<evidence type="ECO:0000313" key="4">
    <source>
        <dbReference type="RefSeq" id="XP_012893160.1"/>
    </source>
</evidence>
<protein>
    <submittedName>
        <fullName evidence="4">Homer protein homolog 3-like</fullName>
    </submittedName>
</protein>
<name>A0A1S3GWU6_DIPOR</name>
<organism evidence="3 4">
    <name type="scientific">Dipodomys ordii</name>
    <name type="common">Ord's kangaroo rat</name>
    <dbReference type="NCBI Taxonomy" id="10020"/>
    <lineage>
        <taxon>Eukaryota</taxon>
        <taxon>Metazoa</taxon>
        <taxon>Chordata</taxon>
        <taxon>Craniata</taxon>
        <taxon>Vertebrata</taxon>
        <taxon>Euteleostomi</taxon>
        <taxon>Mammalia</taxon>
        <taxon>Eutheria</taxon>
        <taxon>Euarchontoglires</taxon>
        <taxon>Glires</taxon>
        <taxon>Rodentia</taxon>
        <taxon>Castorimorpha</taxon>
        <taxon>Heteromyidae</taxon>
        <taxon>Dipodomyinae</taxon>
        <taxon>Dipodomys</taxon>
    </lineage>
</organism>
<evidence type="ECO:0000313" key="3">
    <source>
        <dbReference type="Proteomes" id="UP000081671"/>
    </source>
</evidence>
<feature type="coiled-coil region" evidence="1">
    <location>
        <begin position="69"/>
        <end position="111"/>
    </location>
</feature>
<dbReference type="KEGG" id="dord:106002964"/>
<feature type="compositionally biased region" description="Basic and acidic residues" evidence="2">
    <location>
        <begin position="121"/>
        <end position="134"/>
    </location>
</feature>
<dbReference type="InParanoid" id="A0A1S3GWU6"/>
<keyword evidence="1" id="KW-0175">Coiled coil</keyword>
<dbReference type="AlphaFoldDB" id="A0A1S3GWU6"/>
<reference evidence="4" key="1">
    <citation type="submission" date="2025-08" db="UniProtKB">
        <authorList>
            <consortium name="RefSeq"/>
        </authorList>
    </citation>
    <scope>IDENTIFICATION</scope>
    <source>
        <tissue evidence="4">Kidney</tissue>
    </source>
</reference>